<sequence>MAVLPKEDRLALLAQSSYGRSRVKSTSAQQTSSAEKYSGHEKRRKTGFRSLSSVQVDNIKTADGRIDTKRLNQMVGDPQSKISENPHKQEIERLEAKPELIDKDREHYDQTIFFSVIFELFPMEYLMTCATPNGGLRDKGVRWRLLAEGQRPGWPDTQCSIPSNGYSGLYIEFKKPIEYFKSSSEARRAVKEHQRSTLRMLAYFGYAVFVAYGWQEGVEIYKAYFNKSNRSMDELILFYPKELLLPPTEGEILEFARNNFEFSESLRCDKG</sequence>
<name>A0A0C1W9M1_9VIBR</name>
<feature type="region of interest" description="Disordered" evidence="1">
    <location>
        <begin position="14"/>
        <end position="47"/>
    </location>
</feature>
<dbReference type="GO" id="GO:0003676">
    <property type="term" value="F:nucleic acid binding"/>
    <property type="evidence" value="ECO:0007669"/>
    <property type="project" value="InterPro"/>
</dbReference>
<comment type="caution">
    <text evidence="2">The sequence shown here is derived from an EMBL/GenBank/DDBJ whole genome shotgun (WGS) entry which is preliminary data.</text>
</comment>
<evidence type="ECO:0000313" key="3">
    <source>
        <dbReference type="Proteomes" id="UP000031586"/>
    </source>
</evidence>
<feature type="compositionally biased region" description="Polar residues" evidence="1">
    <location>
        <begin position="14"/>
        <end position="35"/>
    </location>
</feature>
<evidence type="ECO:0000256" key="1">
    <source>
        <dbReference type="SAM" id="MobiDB-lite"/>
    </source>
</evidence>
<dbReference type="Gene3D" id="3.40.1350.10">
    <property type="match status" value="1"/>
</dbReference>
<proteinExistence type="predicted"/>
<dbReference type="RefSeq" id="WP_020194213.1">
    <property type="nucleotide sequence ID" value="NZ_BAOH01000005.1"/>
</dbReference>
<dbReference type="AlphaFoldDB" id="A0A0C1W9M1"/>
<gene>
    <name evidence="2" type="ORF">H735_08850</name>
</gene>
<dbReference type="Proteomes" id="UP000031586">
    <property type="component" value="Unassembled WGS sequence"/>
</dbReference>
<dbReference type="EMBL" id="JPRD01000015">
    <property type="protein sequence ID" value="KIF53047.1"/>
    <property type="molecule type" value="Genomic_DNA"/>
</dbReference>
<protein>
    <submittedName>
        <fullName evidence="2">Uncharacterized protein</fullName>
    </submittedName>
</protein>
<dbReference type="InterPro" id="IPR011856">
    <property type="entry name" value="tRNA_endonuc-like_dom_sf"/>
</dbReference>
<reference evidence="2 3" key="1">
    <citation type="submission" date="2014-07" db="EMBL/GenBank/DDBJ databases">
        <title>Unique and conserved regions in Vibrio harveyi and related species in comparison with the shrimp pathogen Vibrio harveyi CAIM 1792.</title>
        <authorList>
            <person name="Espinoza-Valles I."/>
            <person name="Vora G."/>
            <person name="Leekitcharoenphon P."/>
            <person name="Ussery D."/>
            <person name="Hoj L."/>
            <person name="Gomez-Gil B."/>
        </authorList>
    </citation>
    <scope>NUCLEOTIDE SEQUENCE [LARGE SCALE GENOMIC DNA]</scope>
    <source>
        <strain evidence="3">CAIM 1854 / LMG 25443</strain>
    </source>
</reference>
<accession>A0A0C1W9M1</accession>
<dbReference type="PATRIC" id="fig|1229493.5.peg.857"/>
<organism evidence="2 3">
    <name type="scientific">Vibrio owensii CAIM 1854 = LMG 25443</name>
    <dbReference type="NCBI Taxonomy" id="1229493"/>
    <lineage>
        <taxon>Bacteria</taxon>
        <taxon>Pseudomonadati</taxon>
        <taxon>Pseudomonadota</taxon>
        <taxon>Gammaproteobacteria</taxon>
        <taxon>Vibrionales</taxon>
        <taxon>Vibrionaceae</taxon>
        <taxon>Vibrio</taxon>
    </lineage>
</organism>
<evidence type="ECO:0000313" key="2">
    <source>
        <dbReference type="EMBL" id="KIF53047.1"/>
    </source>
</evidence>